<dbReference type="InterPro" id="IPR003399">
    <property type="entry name" value="Mce/MlaD"/>
</dbReference>
<dbReference type="InterPro" id="IPR024516">
    <property type="entry name" value="Mce_C"/>
</dbReference>
<evidence type="ECO:0000313" key="1">
    <source>
        <dbReference type="EMBL" id="PXY27077.1"/>
    </source>
</evidence>
<dbReference type="PANTHER" id="PTHR33371:SF19">
    <property type="entry name" value="MCE-FAMILY PROTEIN MCE4A"/>
    <property type="match status" value="1"/>
</dbReference>
<dbReference type="InterPro" id="IPR005693">
    <property type="entry name" value="Mce"/>
</dbReference>
<dbReference type="Proteomes" id="UP000249915">
    <property type="component" value="Unassembled WGS sequence"/>
</dbReference>
<evidence type="ECO:0000313" key="2">
    <source>
        <dbReference type="Proteomes" id="UP000249915"/>
    </source>
</evidence>
<sequence>MRKLGVRAAGVAFLLVLGLLISLSVRVYNKDFVAAVLVTLRTDHIGNQLRESSDVKARGVLVGEVRSVRSSGEGAEILLALDPDTVDRLPRDVTALLIPKTLFGERYVQLSIPDESTAPPLAEGDVISQDRSANAIELERVFDNLLPVLQAVQPQKLASTLTAVSTALEGRGEQLGDTLVAAADYLDEFNPNLPRLGENIRDLAAVSRLYGDIAPDVLDALTDTAVTLDTVAEQGTELDLLYAQVTTTSQDVGRFLRANRDNLIQLTATSREPLELAARYSPGFPCTLKALADLKPAMDTVLGAGTGEPGLHFQATVTPSRGKYVPGADDPVYDATGGPRCYPSGVAPTTGVAAAVPGSAGHPLLADDLGLPNSPQERELLSTLVADAPPWASVLVGPLYRGVEVELT</sequence>
<dbReference type="NCBIfam" id="TIGR00996">
    <property type="entry name" value="Mtu_fam_mce"/>
    <property type="match status" value="1"/>
</dbReference>
<accession>A0A2V4AZ82</accession>
<reference evidence="1 2" key="1">
    <citation type="submission" date="2016-07" db="EMBL/GenBank/DDBJ databases">
        <title>Draft genome sequence of Prauserella muralis DSM 45305, isolated from a mould-covered wall in an indoor environment.</title>
        <authorList>
            <person name="Ruckert C."/>
            <person name="Albersmeier A."/>
            <person name="Jiang C.-L."/>
            <person name="Jiang Y."/>
            <person name="Kalinowski J."/>
            <person name="Schneider O."/>
            <person name="Winkler A."/>
            <person name="Zotchev S.B."/>
        </authorList>
    </citation>
    <scope>NUCLEOTIDE SEQUENCE [LARGE SCALE GENOMIC DNA]</scope>
    <source>
        <strain evidence="1 2">DSM 45305</strain>
    </source>
</reference>
<dbReference type="PANTHER" id="PTHR33371">
    <property type="entry name" value="INTERMEMBRANE PHOSPHOLIPID TRANSPORT SYSTEM BINDING PROTEIN MLAD-RELATED"/>
    <property type="match status" value="1"/>
</dbReference>
<proteinExistence type="predicted"/>
<dbReference type="RefSeq" id="WP_112281078.1">
    <property type="nucleotide sequence ID" value="NZ_MASW01000002.1"/>
</dbReference>
<dbReference type="InterPro" id="IPR052336">
    <property type="entry name" value="MlaD_Phospholipid_Transporter"/>
</dbReference>
<dbReference type="OrthoDB" id="3460188at2"/>
<protein>
    <submittedName>
        <fullName evidence="1">ABC transporter substrate-binding protein</fullName>
    </submittedName>
</protein>
<organism evidence="1 2">
    <name type="scientific">Prauserella muralis</name>
    <dbReference type="NCBI Taxonomy" id="588067"/>
    <lineage>
        <taxon>Bacteria</taxon>
        <taxon>Bacillati</taxon>
        <taxon>Actinomycetota</taxon>
        <taxon>Actinomycetes</taxon>
        <taxon>Pseudonocardiales</taxon>
        <taxon>Pseudonocardiaceae</taxon>
        <taxon>Prauserella</taxon>
    </lineage>
</organism>
<dbReference type="Pfam" id="PF11887">
    <property type="entry name" value="Mce4_CUP1"/>
    <property type="match status" value="1"/>
</dbReference>
<keyword evidence="2" id="KW-1185">Reference proteome</keyword>
<dbReference type="GO" id="GO:0005576">
    <property type="term" value="C:extracellular region"/>
    <property type="evidence" value="ECO:0007669"/>
    <property type="project" value="TreeGrafter"/>
</dbReference>
<dbReference type="GO" id="GO:0051701">
    <property type="term" value="P:biological process involved in interaction with host"/>
    <property type="evidence" value="ECO:0007669"/>
    <property type="project" value="TreeGrafter"/>
</dbReference>
<dbReference type="EMBL" id="MASW01000002">
    <property type="protein sequence ID" value="PXY27077.1"/>
    <property type="molecule type" value="Genomic_DNA"/>
</dbReference>
<dbReference type="Pfam" id="PF02470">
    <property type="entry name" value="MlaD"/>
    <property type="match status" value="1"/>
</dbReference>
<dbReference type="AlphaFoldDB" id="A0A2V4AZ82"/>
<comment type="caution">
    <text evidence="1">The sequence shown here is derived from an EMBL/GenBank/DDBJ whole genome shotgun (WGS) entry which is preliminary data.</text>
</comment>
<name>A0A2V4AZ82_9PSEU</name>
<gene>
    <name evidence="1" type="ORF">BAY60_11360</name>
</gene>